<keyword evidence="7" id="KW-0689">Ribosomal protein</keyword>
<dbReference type="GO" id="GO:0042254">
    <property type="term" value="P:ribosome biogenesis"/>
    <property type="evidence" value="ECO:0007669"/>
    <property type="project" value="UniProtKB-KW"/>
</dbReference>
<dbReference type="GO" id="GO:0005634">
    <property type="term" value="C:nucleus"/>
    <property type="evidence" value="ECO:0007669"/>
    <property type="project" value="UniProtKB-SubCell"/>
</dbReference>
<keyword evidence="3 5" id="KW-0690">Ribosome biogenesis</keyword>
<name>A0A1Y2FGE2_PROLT</name>
<comment type="function">
    <text evidence="5">Involved in ribosomal large subunit assembly.</text>
</comment>
<comment type="subcellular location">
    <subcellularLocation>
        <location evidence="1 5">Nucleus</location>
    </subcellularLocation>
</comment>
<evidence type="ECO:0000256" key="6">
    <source>
        <dbReference type="SAM" id="MobiDB-lite"/>
    </source>
</evidence>
<dbReference type="Proteomes" id="UP000193685">
    <property type="component" value="Unassembled WGS sequence"/>
</dbReference>
<evidence type="ECO:0000256" key="1">
    <source>
        <dbReference type="ARBA" id="ARBA00004123"/>
    </source>
</evidence>
<keyword evidence="7" id="KW-0687">Ribonucleoprotein</keyword>
<feature type="compositionally biased region" description="Basic and acidic residues" evidence="6">
    <location>
        <begin position="159"/>
        <end position="184"/>
    </location>
</feature>
<dbReference type="AlphaFoldDB" id="A0A1Y2FGE2"/>
<organism evidence="7 8">
    <name type="scientific">Protomyces lactucae-debilis</name>
    <dbReference type="NCBI Taxonomy" id="2754530"/>
    <lineage>
        <taxon>Eukaryota</taxon>
        <taxon>Fungi</taxon>
        <taxon>Dikarya</taxon>
        <taxon>Ascomycota</taxon>
        <taxon>Taphrinomycotina</taxon>
        <taxon>Taphrinomycetes</taxon>
        <taxon>Taphrinales</taxon>
        <taxon>Protomycetaceae</taxon>
        <taxon>Protomyces</taxon>
    </lineage>
</organism>
<feature type="region of interest" description="Disordered" evidence="6">
    <location>
        <begin position="153"/>
        <end position="214"/>
    </location>
</feature>
<dbReference type="RefSeq" id="XP_040725355.1">
    <property type="nucleotide sequence ID" value="XM_040866935.1"/>
</dbReference>
<proteinExistence type="inferred from homology"/>
<dbReference type="EMBL" id="MCFI01000009">
    <property type="protein sequence ID" value="ORY82484.1"/>
    <property type="molecule type" value="Genomic_DNA"/>
</dbReference>
<protein>
    <recommendedName>
        <fullName evidence="5">Ribosome biogenesis regulatory protein</fullName>
    </recommendedName>
</protein>
<evidence type="ECO:0000256" key="4">
    <source>
        <dbReference type="ARBA" id="ARBA00023242"/>
    </source>
</evidence>
<gene>
    <name evidence="7" type="ORF">BCR37DRAFT_304002</name>
</gene>
<comment type="similarity">
    <text evidence="2 5">Belongs to the RRS1 family.</text>
</comment>
<dbReference type="OrthoDB" id="28455at2759"/>
<dbReference type="InterPro" id="IPR007023">
    <property type="entry name" value="Ribosom_reg"/>
</dbReference>
<dbReference type="Pfam" id="PF04939">
    <property type="entry name" value="RRS1"/>
    <property type="match status" value="1"/>
</dbReference>
<accession>A0A1Y2FGE2</accession>
<evidence type="ECO:0000256" key="2">
    <source>
        <dbReference type="ARBA" id="ARBA00010077"/>
    </source>
</evidence>
<evidence type="ECO:0000313" key="8">
    <source>
        <dbReference type="Proteomes" id="UP000193685"/>
    </source>
</evidence>
<keyword evidence="8" id="KW-1185">Reference proteome</keyword>
<evidence type="ECO:0000313" key="7">
    <source>
        <dbReference type="EMBL" id="ORY82484.1"/>
    </source>
</evidence>
<evidence type="ECO:0000256" key="5">
    <source>
        <dbReference type="RuleBase" id="RU364132"/>
    </source>
</evidence>
<dbReference type="STRING" id="56484.A0A1Y2FGE2"/>
<reference evidence="7 8" key="1">
    <citation type="submission" date="2016-07" db="EMBL/GenBank/DDBJ databases">
        <title>Pervasive Adenine N6-methylation of Active Genes in Fungi.</title>
        <authorList>
            <consortium name="DOE Joint Genome Institute"/>
            <person name="Mondo S.J."/>
            <person name="Dannebaum R.O."/>
            <person name="Kuo R.C."/>
            <person name="Labutti K."/>
            <person name="Haridas S."/>
            <person name="Kuo A."/>
            <person name="Salamov A."/>
            <person name="Ahrendt S.R."/>
            <person name="Lipzen A."/>
            <person name="Sullivan W."/>
            <person name="Andreopoulos W.B."/>
            <person name="Clum A."/>
            <person name="Lindquist E."/>
            <person name="Daum C."/>
            <person name="Ramamoorthy G.K."/>
            <person name="Gryganskyi A."/>
            <person name="Culley D."/>
            <person name="Magnuson J.K."/>
            <person name="James T.Y."/>
            <person name="O'Malley M.A."/>
            <person name="Stajich J.E."/>
            <person name="Spatafora J.W."/>
            <person name="Visel A."/>
            <person name="Grigoriev I.V."/>
        </authorList>
    </citation>
    <scope>NUCLEOTIDE SEQUENCE [LARGE SCALE GENOMIC DNA]</scope>
    <source>
        <strain evidence="7 8">12-1054</strain>
    </source>
</reference>
<dbReference type="GO" id="GO:0005840">
    <property type="term" value="C:ribosome"/>
    <property type="evidence" value="ECO:0007669"/>
    <property type="project" value="UniProtKB-KW"/>
</dbReference>
<comment type="caution">
    <text evidence="7">The sequence shown here is derived from an EMBL/GenBank/DDBJ whole genome shotgun (WGS) entry which is preliminary data.</text>
</comment>
<evidence type="ECO:0000256" key="3">
    <source>
        <dbReference type="ARBA" id="ARBA00022517"/>
    </source>
</evidence>
<keyword evidence="4 5" id="KW-0539">Nucleus</keyword>
<dbReference type="OMA" id="RRTDNTI"/>
<dbReference type="GeneID" id="63783534"/>
<sequence length="214" mass="23457">MAAAAQAPVKDTSIVVEKPIPVELDIGLLAAFDINPLPDATAETLKRVAREGAQLLVNGILSCPINTSKDGVLISLPEIVTRLPREKPVPAEKAESKWEKFARIKGIKAKRREGNLVFNEETEEWVPKWGYKGINKDAENAWLVEMDDDKFAKSAADGSDPRAEMRAERKAKGQGKNEKQRKMNEAGGLSLSKIRAVASSGKSTGKVVKRSRRK</sequence>